<dbReference type="EMBL" id="PGCI01000033">
    <property type="protein sequence ID" value="PLW47228.1"/>
    <property type="molecule type" value="Genomic_DNA"/>
</dbReference>
<evidence type="ECO:0000313" key="4">
    <source>
        <dbReference type="Proteomes" id="UP000235392"/>
    </source>
</evidence>
<evidence type="ECO:0000313" key="3">
    <source>
        <dbReference type="Proteomes" id="UP000235388"/>
    </source>
</evidence>
<organism evidence="1 4">
    <name type="scientific">Puccinia coronata f. sp. avenae</name>
    <dbReference type="NCBI Taxonomy" id="200324"/>
    <lineage>
        <taxon>Eukaryota</taxon>
        <taxon>Fungi</taxon>
        <taxon>Dikarya</taxon>
        <taxon>Basidiomycota</taxon>
        <taxon>Pucciniomycotina</taxon>
        <taxon>Pucciniomycetes</taxon>
        <taxon>Pucciniales</taxon>
        <taxon>Pucciniaceae</taxon>
        <taxon>Puccinia</taxon>
    </lineage>
</organism>
<reference evidence="3 4" key="1">
    <citation type="submission" date="2017-11" db="EMBL/GenBank/DDBJ databases">
        <title>De novo assembly and phasing of dikaryotic genomes from two isolates of Puccinia coronata f. sp. avenae, the causal agent of oat crown rust.</title>
        <authorList>
            <person name="Miller M.E."/>
            <person name="Zhang Y."/>
            <person name="Omidvar V."/>
            <person name="Sperschneider J."/>
            <person name="Schwessinger B."/>
            <person name="Raley C."/>
            <person name="Palmer J.M."/>
            <person name="Garnica D."/>
            <person name="Upadhyaya N."/>
            <person name="Rathjen J."/>
            <person name="Taylor J.M."/>
            <person name="Park R.F."/>
            <person name="Dodds P.N."/>
            <person name="Hirsch C.D."/>
            <person name="Kianian S.F."/>
            <person name="Figueroa M."/>
        </authorList>
    </citation>
    <scope>NUCLEOTIDE SEQUENCE [LARGE SCALE GENOMIC DNA]</scope>
    <source>
        <strain evidence="2">12NC29</strain>
        <strain evidence="1">12SD80</strain>
    </source>
</reference>
<accession>A0A2N5VB48</accession>
<dbReference type="Proteomes" id="UP000235388">
    <property type="component" value="Unassembled WGS sequence"/>
</dbReference>
<gene>
    <name evidence="2" type="ORF">PCANC_05753</name>
    <name evidence="1" type="ORF">PCASD_02296</name>
</gene>
<evidence type="ECO:0000313" key="1">
    <source>
        <dbReference type="EMBL" id="PLW47228.1"/>
    </source>
</evidence>
<name>A0A2N5VB48_9BASI</name>
<comment type="caution">
    <text evidence="1">The sequence shown here is derived from an EMBL/GenBank/DDBJ whole genome shotgun (WGS) entry which is preliminary data.</text>
</comment>
<dbReference type="AlphaFoldDB" id="A0A2N5VB48"/>
<dbReference type="EMBL" id="PGCJ01000071">
    <property type="protein sequence ID" value="PLW52937.1"/>
    <property type="molecule type" value="Genomic_DNA"/>
</dbReference>
<sequence>MIESIRSYKQQEARAKRCDIAANRSNADRKDKRLIINHQPFVDRNQSHNLIARISSKNERSQPTPSTPGPLAYLLSHMIEIFLCGTMALKPRSWCGSIKKP</sequence>
<proteinExistence type="predicted"/>
<evidence type="ECO:0000313" key="2">
    <source>
        <dbReference type="EMBL" id="PLW52937.1"/>
    </source>
</evidence>
<keyword evidence="3" id="KW-1185">Reference proteome</keyword>
<dbReference type="Proteomes" id="UP000235392">
    <property type="component" value="Unassembled WGS sequence"/>
</dbReference>
<protein>
    <submittedName>
        <fullName evidence="1">Uncharacterized protein</fullName>
    </submittedName>
</protein>